<reference evidence="3 4" key="1">
    <citation type="submission" date="2020-04" db="EMBL/GenBank/DDBJ databases">
        <title>Description of novel Gluconacetobacter.</title>
        <authorList>
            <person name="Sombolestani A."/>
        </authorList>
    </citation>
    <scope>NUCLEOTIDE SEQUENCE [LARGE SCALE GENOMIC DNA]</scope>
    <source>
        <strain evidence="2 3">LMG 1728</strain>
        <strain evidence="1 4">LMG 1731</strain>
    </source>
</reference>
<evidence type="ECO:0000313" key="1">
    <source>
        <dbReference type="EMBL" id="MBB2163842.1"/>
    </source>
</evidence>
<proteinExistence type="predicted"/>
<accession>A0A7W4NRT9</accession>
<dbReference type="AlphaFoldDB" id="A0A7W4NRT9"/>
<keyword evidence="3" id="KW-1185">Reference proteome</keyword>
<comment type="caution">
    <text evidence="1">The sequence shown here is derived from an EMBL/GenBank/DDBJ whole genome shotgun (WGS) entry which is preliminary data.</text>
</comment>
<dbReference type="Proteomes" id="UP000540490">
    <property type="component" value="Unassembled WGS sequence"/>
</dbReference>
<dbReference type="Proteomes" id="UP000561077">
    <property type="component" value="Unassembled WGS sequence"/>
</dbReference>
<evidence type="ECO:0000313" key="2">
    <source>
        <dbReference type="EMBL" id="MBB2193168.1"/>
    </source>
</evidence>
<gene>
    <name evidence="2" type="ORF">HLH25_05850</name>
    <name evidence="1" type="ORF">HLH26_04695</name>
</gene>
<dbReference type="EMBL" id="JABEQN010000005">
    <property type="protein sequence ID" value="MBB2193168.1"/>
    <property type="molecule type" value="Genomic_DNA"/>
</dbReference>
<evidence type="ECO:0008006" key="5">
    <source>
        <dbReference type="Google" id="ProtNLM"/>
    </source>
</evidence>
<organism evidence="1 4">
    <name type="scientific">Gluconacetobacter dulcium</name>
    <dbReference type="NCBI Taxonomy" id="2729096"/>
    <lineage>
        <taxon>Bacteria</taxon>
        <taxon>Pseudomonadati</taxon>
        <taxon>Pseudomonadota</taxon>
        <taxon>Alphaproteobacteria</taxon>
        <taxon>Acetobacterales</taxon>
        <taxon>Acetobacteraceae</taxon>
        <taxon>Gluconacetobacter</taxon>
    </lineage>
</organism>
<name>A0A7W4NRT9_9PROT</name>
<evidence type="ECO:0000313" key="3">
    <source>
        <dbReference type="Proteomes" id="UP000540490"/>
    </source>
</evidence>
<sequence length="110" mass="11372">MTDIATVDDLMAELSANGGNADVVLATRALADATGIASEWCGQDLTALDPIPGTVHRVVLSMAAAIYHAMGRDPAIVQEDVEGVGGSRFGTATFADLLPLLAPWCKPCFA</sequence>
<dbReference type="RefSeq" id="WP_182973181.1">
    <property type="nucleotide sequence ID" value="NZ_JABEQN010000005.1"/>
</dbReference>
<protein>
    <recommendedName>
        <fullName evidence="5">Phage gp6-like head-tail connector protein</fullName>
    </recommendedName>
</protein>
<dbReference type="EMBL" id="JABEQO010000004">
    <property type="protein sequence ID" value="MBB2163842.1"/>
    <property type="molecule type" value="Genomic_DNA"/>
</dbReference>
<evidence type="ECO:0000313" key="4">
    <source>
        <dbReference type="Proteomes" id="UP000561077"/>
    </source>
</evidence>